<organism evidence="1 2">
    <name type="scientific">Rubus argutus</name>
    <name type="common">Southern blackberry</name>
    <dbReference type="NCBI Taxonomy" id="59490"/>
    <lineage>
        <taxon>Eukaryota</taxon>
        <taxon>Viridiplantae</taxon>
        <taxon>Streptophyta</taxon>
        <taxon>Embryophyta</taxon>
        <taxon>Tracheophyta</taxon>
        <taxon>Spermatophyta</taxon>
        <taxon>Magnoliopsida</taxon>
        <taxon>eudicotyledons</taxon>
        <taxon>Gunneridae</taxon>
        <taxon>Pentapetalae</taxon>
        <taxon>rosids</taxon>
        <taxon>fabids</taxon>
        <taxon>Rosales</taxon>
        <taxon>Rosaceae</taxon>
        <taxon>Rosoideae</taxon>
        <taxon>Rosoideae incertae sedis</taxon>
        <taxon>Rubus</taxon>
    </lineage>
</organism>
<comment type="caution">
    <text evidence="1">The sequence shown here is derived from an EMBL/GenBank/DDBJ whole genome shotgun (WGS) entry which is preliminary data.</text>
</comment>
<accession>A0AAW1Y2U7</accession>
<gene>
    <name evidence="1" type="ORF">M0R45_008987</name>
</gene>
<dbReference type="Proteomes" id="UP001457282">
    <property type="component" value="Unassembled WGS sequence"/>
</dbReference>
<keyword evidence="2" id="KW-1185">Reference proteome</keyword>
<sequence length="162" mass="17523">MNKLTELNQSLLCTEPRCAQPTASSPLSGRTSIVSSCNHQFKHTCNSDSQEPVLESPQPLAQSAVVLPNATGDPKPTAAPLITPSSISRRRRHCSAPLLVPAQPRPSLQNLCSIPLASTYAQVARSHNCIRPLQSPLRQSAAAICRFKRPSPQLSAIVFPRR</sequence>
<evidence type="ECO:0000313" key="1">
    <source>
        <dbReference type="EMBL" id="KAK9943377.1"/>
    </source>
</evidence>
<reference evidence="1 2" key="1">
    <citation type="journal article" date="2023" name="G3 (Bethesda)">
        <title>A chromosome-length genome assembly and annotation of blackberry (Rubus argutus, cv. 'Hillquist').</title>
        <authorList>
            <person name="Bruna T."/>
            <person name="Aryal R."/>
            <person name="Dudchenko O."/>
            <person name="Sargent D.J."/>
            <person name="Mead D."/>
            <person name="Buti M."/>
            <person name="Cavallini A."/>
            <person name="Hytonen T."/>
            <person name="Andres J."/>
            <person name="Pham M."/>
            <person name="Weisz D."/>
            <person name="Mascagni F."/>
            <person name="Usai G."/>
            <person name="Natali L."/>
            <person name="Bassil N."/>
            <person name="Fernandez G.E."/>
            <person name="Lomsadze A."/>
            <person name="Armour M."/>
            <person name="Olukolu B."/>
            <person name="Poorten T."/>
            <person name="Britton C."/>
            <person name="Davik J."/>
            <person name="Ashrafi H."/>
            <person name="Aiden E.L."/>
            <person name="Borodovsky M."/>
            <person name="Worthington M."/>
        </authorList>
    </citation>
    <scope>NUCLEOTIDE SEQUENCE [LARGE SCALE GENOMIC DNA]</scope>
    <source>
        <strain evidence="1">PI 553951</strain>
    </source>
</reference>
<dbReference type="EMBL" id="JBEDUW010000002">
    <property type="protein sequence ID" value="KAK9943377.1"/>
    <property type="molecule type" value="Genomic_DNA"/>
</dbReference>
<protein>
    <submittedName>
        <fullName evidence="1">Uncharacterized protein</fullName>
    </submittedName>
</protein>
<dbReference type="AlphaFoldDB" id="A0AAW1Y2U7"/>
<evidence type="ECO:0000313" key="2">
    <source>
        <dbReference type="Proteomes" id="UP001457282"/>
    </source>
</evidence>
<proteinExistence type="predicted"/>
<name>A0AAW1Y2U7_RUBAR</name>